<feature type="site" description="Important for catalytic activity and assists the phosphoryl transfer reaction to Asp8 by balancing charge and orienting the reacting groups" evidence="13">
    <location>
        <position position="146"/>
    </location>
</feature>
<feature type="binding site" evidence="12">
    <location>
        <position position="10"/>
    </location>
    <ligand>
        <name>Mg(2+)</name>
        <dbReference type="ChEBI" id="CHEBI:18420"/>
    </ligand>
</feature>
<keyword evidence="3 12" id="KW-0479">Metal-binding</keyword>
<evidence type="ECO:0000256" key="10">
    <source>
        <dbReference type="PIRSR" id="PIRSR610972-1"/>
    </source>
</evidence>
<dbReference type="NCBIfam" id="TIGR02009">
    <property type="entry name" value="PGMB-YQAB-SF"/>
    <property type="match status" value="1"/>
</dbReference>
<dbReference type="SFLD" id="SFLDG01129">
    <property type="entry name" value="C1.5:_HAD__Beta-PGM__Phosphata"/>
    <property type="match status" value="1"/>
</dbReference>
<dbReference type="NCBIfam" id="TIGR03807">
    <property type="entry name" value="RR_fam_repeat"/>
    <property type="match status" value="1"/>
</dbReference>
<keyword evidence="6" id="KW-0119">Carbohydrate metabolism</keyword>
<dbReference type="Pfam" id="PF00702">
    <property type="entry name" value="Hydrolase"/>
    <property type="match status" value="1"/>
</dbReference>
<dbReference type="InterPro" id="IPR051600">
    <property type="entry name" value="Beta-PGM-like"/>
</dbReference>
<evidence type="ECO:0000313" key="15">
    <source>
        <dbReference type="EMBL" id="SFS74371.1"/>
    </source>
</evidence>
<evidence type="ECO:0000256" key="13">
    <source>
        <dbReference type="PIRSR" id="PIRSR610972-4"/>
    </source>
</evidence>
<reference evidence="14 17" key="2">
    <citation type="submission" date="2019-07" db="EMBL/GenBank/DDBJ databases">
        <title>Whole genome shotgun sequence of Halolactibacillus miurensis NBRC 100873.</title>
        <authorList>
            <person name="Hosoyama A."/>
            <person name="Uohara A."/>
            <person name="Ohji S."/>
            <person name="Ichikawa N."/>
        </authorList>
    </citation>
    <scope>NUCLEOTIDE SEQUENCE [LARGE SCALE GENOMIC DNA]</scope>
    <source>
        <strain evidence="14 17">NBRC 100873</strain>
    </source>
</reference>
<comment type="catalytic activity">
    <reaction evidence="7">
        <text>beta-D-glucose 1-phosphate = beta-D-glucose 6-phosphate</text>
        <dbReference type="Rhea" id="RHEA:20113"/>
        <dbReference type="ChEBI" id="CHEBI:57684"/>
        <dbReference type="ChEBI" id="CHEBI:58247"/>
        <dbReference type="EC" id="5.4.2.6"/>
    </reaction>
</comment>
<dbReference type="PANTHER" id="PTHR46193:SF18">
    <property type="entry name" value="HEXITOL PHOSPHATASE B"/>
    <property type="match status" value="1"/>
</dbReference>
<feature type="binding site" evidence="11">
    <location>
        <position position="146"/>
    </location>
    <ligand>
        <name>substrate</name>
    </ligand>
</feature>
<dbReference type="InterPro" id="IPR023198">
    <property type="entry name" value="PGP-like_dom2"/>
</dbReference>
<dbReference type="GO" id="GO:0008801">
    <property type="term" value="F:beta-phosphoglucomutase activity"/>
    <property type="evidence" value="ECO:0007669"/>
    <property type="project" value="UniProtKB-EC"/>
</dbReference>
<dbReference type="SFLD" id="SFLDG01135">
    <property type="entry name" value="C1.5.6:_HAD__Beta-PGM__Phospha"/>
    <property type="match status" value="1"/>
</dbReference>
<name>A0A1I6SBN1_9BACI</name>
<evidence type="ECO:0000313" key="17">
    <source>
        <dbReference type="Proteomes" id="UP000321773"/>
    </source>
</evidence>
<evidence type="ECO:0000256" key="7">
    <source>
        <dbReference type="ARBA" id="ARBA00044926"/>
    </source>
</evidence>
<dbReference type="Proteomes" id="UP000321773">
    <property type="component" value="Unassembled WGS sequence"/>
</dbReference>
<dbReference type="EC" id="5.4.2.6" evidence="8"/>
<evidence type="ECO:0000256" key="11">
    <source>
        <dbReference type="PIRSR" id="PIRSR610972-2"/>
    </source>
</evidence>
<dbReference type="InterPro" id="IPR010976">
    <property type="entry name" value="B-phosphoglucomutase_hydrolase"/>
</dbReference>
<reference evidence="15 16" key="1">
    <citation type="submission" date="2016-10" db="EMBL/GenBank/DDBJ databases">
        <authorList>
            <person name="de Groot N.N."/>
        </authorList>
    </citation>
    <scope>NUCLEOTIDE SEQUENCE [LARGE SCALE GENOMIC DNA]</scope>
    <source>
        <strain evidence="15 16">DSM 17074</strain>
    </source>
</reference>
<protein>
    <recommendedName>
        <fullName evidence="9">Beta-phosphoglucomutase</fullName>
        <ecNumber evidence="8">5.4.2.6</ecNumber>
    </recommendedName>
</protein>
<feature type="binding site" evidence="11">
    <location>
        <begin position="10"/>
        <end position="12"/>
    </location>
    <ligand>
        <name>substrate</name>
    </ligand>
</feature>
<feature type="binding site" evidence="12">
    <location>
        <position position="12"/>
    </location>
    <ligand>
        <name>Mg(2+)</name>
        <dbReference type="ChEBI" id="CHEBI:18420"/>
    </ligand>
</feature>
<evidence type="ECO:0000256" key="2">
    <source>
        <dbReference type="ARBA" id="ARBA00022553"/>
    </source>
</evidence>
<dbReference type="InterPro" id="IPR010972">
    <property type="entry name" value="Beta-PGM"/>
</dbReference>
<organism evidence="15 16">
    <name type="scientific">Halolactibacillus miurensis</name>
    <dbReference type="NCBI Taxonomy" id="306541"/>
    <lineage>
        <taxon>Bacteria</taxon>
        <taxon>Bacillati</taxon>
        <taxon>Bacillota</taxon>
        <taxon>Bacilli</taxon>
        <taxon>Bacillales</taxon>
        <taxon>Bacillaceae</taxon>
        <taxon>Halolactibacillus</taxon>
    </lineage>
</organism>
<keyword evidence="5" id="KW-0413">Isomerase</keyword>
<evidence type="ECO:0000256" key="3">
    <source>
        <dbReference type="ARBA" id="ARBA00022723"/>
    </source>
</evidence>
<feature type="binding site" evidence="11">
    <location>
        <position position="77"/>
    </location>
    <ligand>
        <name>substrate</name>
    </ligand>
</feature>
<dbReference type="NCBIfam" id="TIGR01990">
    <property type="entry name" value="bPGM"/>
    <property type="match status" value="1"/>
</dbReference>
<feature type="active site" description="Proton donor/acceptor" evidence="10">
    <location>
        <position position="12"/>
    </location>
</feature>
<dbReference type="InterPro" id="IPR022444">
    <property type="entry name" value="Cofactor-bd_rpt"/>
</dbReference>
<dbReference type="SUPFAM" id="SSF56784">
    <property type="entry name" value="HAD-like"/>
    <property type="match status" value="1"/>
</dbReference>
<comment type="similarity">
    <text evidence="1">Belongs to the HAD-like hydrolase superfamily. CbbY/CbbZ/Gph/YieH family.</text>
</comment>
<dbReference type="PRINTS" id="PR00413">
    <property type="entry name" value="HADHALOGNASE"/>
</dbReference>
<dbReference type="InterPro" id="IPR023214">
    <property type="entry name" value="HAD_sf"/>
</dbReference>
<feature type="binding site" evidence="11">
    <location>
        <position position="53"/>
    </location>
    <ligand>
        <name>substrate</name>
    </ligand>
</feature>
<dbReference type="Gene3D" id="1.10.150.240">
    <property type="entry name" value="Putative phosphatase, domain 2"/>
    <property type="match status" value="1"/>
</dbReference>
<evidence type="ECO:0000256" key="9">
    <source>
        <dbReference type="ARBA" id="ARBA00044991"/>
    </source>
</evidence>
<dbReference type="GO" id="GO:0005975">
    <property type="term" value="P:carbohydrate metabolic process"/>
    <property type="evidence" value="ECO:0007669"/>
    <property type="project" value="InterPro"/>
</dbReference>
<sequence>MGMPKAVLFDLDGVIVDTAKHHYIAWRALASELGFEFTEQDNERLKGVSRMDSLNILLEVGGLALPEDEKQQLAAKKNDQYVKAIKQMDETEILPGVTAFLTALKAAGISFALGSASKNAPIILNQIGLYDAFDAIVDGNVIEKAKPDPEVFLKGAELLGVAPEACVVFEDAQAGIEAGKNAGMYVIGVGDPEVLTGADDYVSDLSEMTLDRLAH</sequence>
<feature type="binding site" evidence="12">
    <location>
        <position position="171"/>
    </location>
    <ligand>
        <name>Mg(2+)</name>
        <dbReference type="ChEBI" id="CHEBI:18420"/>
    </ligand>
</feature>
<feature type="binding site" evidence="12">
    <location>
        <position position="170"/>
    </location>
    <ligand>
        <name>Mg(2+)</name>
        <dbReference type="ChEBI" id="CHEBI:18420"/>
    </ligand>
</feature>
<dbReference type="InterPro" id="IPR036412">
    <property type="entry name" value="HAD-like_sf"/>
</dbReference>
<keyword evidence="4 12" id="KW-0460">Magnesium</keyword>
<evidence type="ECO:0000256" key="12">
    <source>
        <dbReference type="PIRSR" id="PIRSR610972-3"/>
    </source>
</evidence>
<dbReference type="InterPro" id="IPR006439">
    <property type="entry name" value="HAD-SF_hydro_IA"/>
</dbReference>
<feature type="site" description="Important for catalytic activity and assists the phosphoryl transfer reaction to Asp8 by balancing charge and orienting the reacting groups" evidence="13">
    <location>
        <position position="115"/>
    </location>
</feature>
<dbReference type="NCBIfam" id="TIGR01509">
    <property type="entry name" value="HAD-SF-IA-v3"/>
    <property type="match status" value="1"/>
</dbReference>
<dbReference type="SFLD" id="SFLDS00003">
    <property type="entry name" value="Haloacid_Dehalogenase"/>
    <property type="match status" value="1"/>
</dbReference>
<keyword evidence="2" id="KW-0597">Phosphoprotein</keyword>
<dbReference type="GO" id="GO:0000287">
    <property type="term" value="F:magnesium ion binding"/>
    <property type="evidence" value="ECO:0007669"/>
    <property type="project" value="InterPro"/>
</dbReference>
<evidence type="ECO:0000256" key="4">
    <source>
        <dbReference type="ARBA" id="ARBA00022842"/>
    </source>
</evidence>
<evidence type="ECO:0000313" key="16">
    <source>
        <dbReference type="Proteomes" id="UP000199139"/>
    </source>
</evidence>
<comment type="cofactor">
    <cofactor evidence="12">
        <name>Mg(2+)</name>
        <dbReference type="ChEBI" id="CHEBI:18420"/>
    </cofactor>
    <text evidence="12">Binds 2 magnesium ions per subunit.</text>
</comment>
<proteinExistence type="inferred from homology"/>
<feature type="active site" description="Proton donor/acceptor" evidence="10">
    <location>
        <position position="10"/>
    </location>
</feature>
<evidence type="ECO:0000256" key="1">
    <source>
        <dbReference type="ARBA" id="ARBA00006171"/>
    </source>
</evidence>
<dbReference type="STRING" id="306541.SAMN05421668_10863"/>
<dbReference type="Gene3D" id="3.40.50.1000">
    <property type="entry name" value="HAD superfamily/HAD-like"/>
    <property type="match status" value="1"/>
</dbReference>
<dbReference type="SFLD" id="SFLDF00046">
    <property type="entry name" value="beta-phosphoglucomutase"/>
    <property type="match status" value="1"/>
</dbReference>
<gene>
    <name evidence="14" type="primary">pgmB2</name>
    <name evidence="14" type="ORF">HMI01_09810</name>
    <name evidence="15" type="ORF">SAMN05421668_10863</name>
</gene>
<dbReference type="EMBL" id="BJWJ01000007">
    <property type="protein sequence ID" value="GEM03993.1"/>
    <property type="molecule type" value="Genomic_DNA"/>
</dbReference>
<feature type="binding site" evidence="11">
    <location>
        <begin position="45"/>
        <end position="50"/>
    </location>
    <ligand>
        <name>substrate</name>
    </ligand>
</feature>
<keyword evidence="17" id="KW-1185">Reference proteome</keyword>
<evidence type="ECO:0000256" key="5">
    <source>
        <dbReference type="ARBA" id="ARBA00023235"/>
    </source>
</evidence>
<dbReference type="AlphaFoldDB" id="A0A1I6SBN1"/>
<dbReference type="CDD" id="cd02598">
    <property type="entry name" value="HAD_BPGM"/>
    <property type="match status" value="1"/>
</dbReference>
<feature type="binding site" evidence="11">
    <location>
        <begin position="115"/>
        <end position="119"/>
    </location>
    <ligand>
        <name>substrate</name>
    </ligand>
</feature>
<evidence type="ECO:0000256" key="6">
    <source>
        <dbReference type="ARBA" id="ARBA00023277"/>
    </source>
</evidence>
<accession>A0A1I6SBN1</accession>
<dbReference type="Proteomes" id="UP000199139">
    <property type="component" value="Unassembled WGS sequence"/>
</dbReference>
<feature type="binding site" evidence="11">
    <location>
        <position position="26"/>
    </location>
    <ligand>
        <name>substrate</name>
    </ligand>
</feature>
<dbReference type="EMBL" id="FPAI01000008">
    <property type="protein sequence ID" value="SFS74371.1"/>
    <property type="molecule type" value="Genomic_DNA"/>
</dbReference>
<dbReference type="OrthoDB" id="9797743at2"/>
<evidence type="ECO:0000313" key="14">
    <source>
        <dbReference type="EMBL" id="GEM03993.1"/>
    </source>
</evidence>
<evidence type="ECO:0000256" key="8">
    <source>
        <dbReference type="ARBA" id="ARBA00044968"/>
    </source>
</evidence>
<dbReference type="RefSeq" id="WP_089853746.1">
    <property type="nucleotide sequence ID" value="NZ_BJWJ01000007.1"/>
</dbReference>
<dbReference type="PANTHER" id="PTHR46193">
    <property type="entry name" value="6-PHOSPHOGLUCONATE PHOSPHATASE"/>
    <property type="match status" value="1"/>
</dbReference>